<dbReference type="PANTHER" id="PTHR24238:SF47">
    <property type="entry name" value="ECDYSTEROIDS_DOPAMINE RECEPTOR-RELATED"/>
    <property type="match status" value="1"/>
</dbReference>
<dbReference type="CDD" id="cd00637">
    <property type="entry name" value="7tm_classA_rhodopsin-like"/>
    <property type="match status" value="1"/>
</dbReference>
<dbReference type="GO" id="GO:0004930">
    <property type="term" value="F:G protein-coupled receptor activity"/>
    <property type="evidence" value="ECO:0007669"/>
    <property type="project" value="UniProtKB-KW"/>
</dbReference>
<dbReference type="SUPFAM" id="SSF81321">
    <property type="entry name" value="Family A G protein-coupled receptor-like"/>
    <property type="match status" value="1"/>
</dbReference>
<keyword evidence="7 8" id="KW-0807">Transducer</keyword>
<organism evidence="12 13">
    <name type="scientific">Littorina saxatilis</name>
    <dbReference type="NCBI Taxonomy" id="31220"/>
    <lineage>
        <taxon>Eukaryota</taxon>
        <taxon>Metazoa</taxon>
        <taxon>Spiralia</taxon>
        <taxon>Lophotrochozoa</taxon>
        <taxon>Mollusca</taxon>
        <taxon>Gastropoda</taxon>
        <taxon>Caenogastropoda</taxon>
        <taxon>Littorinimorpha</taxon>
        <taxon>Littorinoidea</taxon>
        <taxon>Littorinidae</taxon>
        <taxon>Littorina</taxon>
    </lineage>
</organism>
<keyword evidence="6 8" id="KW-0675">Receptor</keyword>
<dbReference type="Proteomes" id="UP001374579">
    <property type="component" value="Unassembled WGS sequence"/>
</dbReference>
<feature type="transmembrane region" description="Helical" evidence="10">
    <location>
        <begin position="34"/>
        <end position="55"/>
    </location>
</feature>
<dbReference type="GO" id="GO:0016020">
    <property type="term" value="C:membrane"/>
    <property type="evidence" value="ECO:0007669"/>
    <property type="project" value="UniProtKB-SubCell"/>
</dbReference>
<dbReference type="InterPro" id="IPR017452">
    <property type="entry name" value="GPCR_Rhodpsn_7TM"/>
</dbReference>
<keyword evidence="2 8" id="KW-0812">Transmembrane</keyword>
<feature type="compositionally biased region" description="Polar residues" evidence="9">
    <location>
        <begin position="416"/>
        <end position="425"/>
    </location>
</feature>
<evidence type="ECO:0000256" key="10">
    <source>
        <dbReference type="SAM" id="Phobius"/>
    </source>
</evidence>
<feature type="transmembrane region" description="Helical" evidence="10">
    <location>
        <begin position="516"/>
        <end position="538"/>
    </location>
</feature>
<feature type="transmembrane region" description="Helical" evidence="10">
    <location>
        <begin position="146"/>
        <end position="167"/>
    </location>
</feature>
<feature type="transmembrane region" description="Helical" evidence="10">
    <location>
        <begin position="201"/>
        <end position="226"/>
    </location>
</feature>
<evidence type="ECO:0000313" key="13">
    <source>
        <dbReference type="Proteomes" id="UP001374579"/>
    </source>
</evidence>
<keyword evidence="3 10" id="KW-1133">Transmembrane helix</keyword>
<evidence type="ECO:0000256" key="2">
    <source>
        <dbReference type="ARBA" id="ARBA00022692"/>
    </source>
</evidence>
<feature type="compositionally biased region" description="Basic and acidic residues" evidence="9">
    <location>
        <begin position="380"/>
        <end position="389"/>
    </location>
</feature>
<dbReference type="Pfam" id="PF00001">
    <property type="entry name" value="7tm_1"/>
    <property type="match status" value="1"/>
</dbReference>
<dbReference type="PROSITE" id="PS00237">
    <property type="entry name" value="G_PROTEIN_RECEP_F1_1"/>
    <property type="match status" value="1"/>
</dbReference>
<sequence>MDSTERTATNWSHEMVEKYLSQLSQESFKHRIPVVLYLILIIVVGLIGNVVVILVYWRRFKPCVTRVFVLAMAACDLICNTLGLPLQIMTIRYAYDIDGYWLCRSFFAIATPFTQASGFLLVLVALDRCHRICRPLKKQLNPGKAWVLVFGALCLSGLSFAPFVPLYGIHKVNTTQPGIQARMCWTEDTYQATIYPEAYKIVLGVFFFGGLCTMLPAYLLIGVRIWHLRKERLGLKRKMSQNSSRSHSLTETKNVLPMKTEVSSLKALPPACHQLNTQQDCQPLDLDGNAICVQDARDRKKIVVGSSMSDYTSSESCPSGHDNIPERTQCSSQPDGDTFQIDVTRNCAETPSDANSHQSRGVPYHIGTSQTQEACQTREACTDEHHSDDGDSEPNSGAPRPAPVAQQCKGKMEVQAGQQQSQPESARSDQKMGSSPHCLERLADKENGQPPKLLIQRGPQVSSRTRRIRSRTTLMMSVLTLCYVINWLPHLIMRFIRKDPVNWCPNLTDCSLSSNTYAIVIRSYYLNSVVNAFVYSFCNARFRQELKELFSTLLRKNESFHVPSFGSPNR</sequence>
<comment type="subcellular location">
    <subcellularLocation>
        <location evidence="1">Membrane</location>
        <topology evidence="1">Multi-pass membrane protein</topology>
    </subcellularLocation>
</comment>
<feature type="region of interest" description="Disordered" evidence="9">
    <location>
        <begin position="307"/>
        <end position="339"/>
    </location>
</feature>
<evidence type="ECO:0000256" key="1">
    <source>
        <dbReference type="ARBA" id="ARBA00004141"/>
    </source>
</evidence>
<feature type="region of interest" description="Disordered" evidence="9">
    <location>
        <begin position="369"/>
        <end position="435"/>
    </location>
</feature>
<feature type="transmembrane region" description="Helical" evidence="10">
    <location>
        <begin position="106"/>
        <end position="126"/>
    </location>
</feature>
<accession>A0AAN9C016</accession>
<keyword evidence="5 10" id="KW-0472">Membrane</keyword>
<reference evidence="12 13" key="1">
    <citation type="submission" date="2024-02" db="EMBL/GenBank/DDBJ databases">
        <title>Chromosome-scale genome assembly of the rough periwinkle Littorina saxatilis.</title>
        <authorList>
            <person name="De Jode A."/>
            <person name="Faria R."/>
            <person name="Formenti G."/>
            <person name="Sims Y."/>
            <person name="Smith T.P."/>
            <person name="Tracey A."/>
            <person name="Wood J.M.D."/>
            <person name="Zagrodzka Z.B."/>
            <person name="Johannesson K."/>
            <person name="Butlin R.K."/>
            <person name="Leder E.H."/>
        </authorList>
    </citation>
    <scope>NUCLEOTIDE SEQUENCE [LARGE SCALE GENOMIC DNA]</scope>
    <source>
        <strain evidence="12">Snail1</strain>
        <tissue evidence="12">Muscle</tissue>
    </source>
</reference>
<evidence type="ECO:0000256" key="8">
    <source>
        <dbReference type="RuleBase" id="RU000688"/>
    </source>
</evidence>
<comment type="similarity">
    <text evidence="8">Belongs to the G-protein coupled receptor 1 family.</text>
</comment>
<protein>
    <recommendedName>
        <fullName evidence="11">G-protein coupled receptors family 1 profile domain-containing protein</fullName>
    </recommendedName>
</protein>
<comment type="caution">
    <text evidence="12">The sequence shown here is derived from an EMBL/GenBank/DDBJ whole genome shotgun (WGS) entry which is preliminary data.</text>
</comment>
<dbReference type="AlphaFoldDB" id="A0AAN9C016"/>
<proteinExistence type="inferred from homology"/>
<name>A0AAN9C016_9CAEN</name>
<evidence type="ECO:0000259" key="11">
    <source>
        <dbReference type="PROSITE" id="PS50262"/>
    </source>
</evidence>
<keyword evidence="4 8" id="KW-0297">G-protein coupled receptor</keyword>
<feature type="compositionally biased region" description="Polar residues" evidence="9">
    <location>
        <begin position="326"/>
        <end position="339"/>
    </location>
</feature>
<dbReference type="PROSITE" id="PS50262">
    <property type="entry name" value="G_PROTEIN_RECEP_F1_2"/>
    <property type="match status" value="1"/>
</dbReference>
<evidence type="ECO:0000313" key="12">
    <source>
        <dbReference type="EMBL" id="KAK7114478.1"/>
    </source>
</evidence>
<evidence type="ECO:0000256" key="4">
    <source>
        <dbReference type="ARBA" id="ARBA00023040"/>
    </source>
</evidence>
<feature type="domain" description="G-protein coupled receptors family 1 profile" evidence="11">
    <location>
        <begin position="48"/>
        <end position="535"/>
    </location>
</feature>
<feature type="transmembrane region" description="Helical" evidence="10">
    <location>
        <begin position="67"/>
        <end position="86"/>
    </location>
</feature>
<feature type="compositionally biased region" description="Polar residues" evidence="9">
    <location>
        <begin position="307"/>
        <end position="317"/>
    </location>
</feature>
<evidence type="ECO:0000256" key="6">
    <source>
        <dbReference type="ARBA" id="ARBA00023170"/>
    </source>
</evidence>
<evidence type="ECO:0000256" key="9">
    <source>
        <dbReference type="SAM" id="MobiDB-lite"/>
    </source>
</evidence>
<dbReference type="PANTHER" id="PTHR24238">
    <property type="entry name" value="G-PROTEIN COUPLED RECEPTOR"/>
    <property type="match status" value="1"/>
</dbReference>
<dbReference type="InterPro" id="IPR000276">
    <property type="entry name" value="GPCR_Rhodpsn"/>
</dbReference>
<dbReference type="EMBL" id="JBAMIC010000001">
    <property type="protein sequence ID" value="KAK7114478.1"/>
    <property type="molecule type" value="Genomic_DNA"/>
</dbReference>
<evidence type="ECO:0000256" key="7">
    <source>
        <dbReference type="ARBA" id="ARBA00023224"/>
    </source>
</evidence>
<dbReference type="Gene3D" id="1.20.1070.10">
    <property type="entry name" value="Rhodopsin 7-helix transmembrane proteins"/>
    <property type="match status" value="2"/>
</dbReference>
<dbReference type="PRINTS" id="PR00237">
    <property type="entry name" value="GPCRRHODOPSN"/>
</dbReference>
<evidence type="ECO:0000256" key="5">
    <source>
        <dbReference type="ARBA" id="ARBA00023136"/>
    </source>
</evidence>
<feature type="transmembrane region" description="Helical" evidence="10">
    <location>
        <begin position="474"/>
        <end position="496"/>
    </location>
</feature>
<gene>
    <name evidence="12" type="ORF">V1264_000533</name>
</gene>
<keyword evidence="13" id="KW-1185">Reference proteome</keyword>
<evidence type="ECO:0000256" key="3">
    <source>
        <dbReference type="ARBA" id="ARBA00022989"/>
    </source>
</evidence>